<name>R0LSJ0_ANAPL</name>
<sequence length="142" mass="15809">MVQPEAFCSNALEQHVSALAHPSLLSSGYESLMRTRIYQSCQDSKVGTLEAGNKIRYSKCGETFRIQDTLTEIATRRLKKPSQPSMASSHNRPEGTSRATNRTALGIHRETRCVYMQEKPLGFSVIQEKATLGQYICSIPSL</sequence>
<evidence type="ECO:0000313" key="2">
    <source>
        <dbReference type="EMBL" id="EOB03348.1"/>
    </source>
</evidence>
<organism evidence="2 3">
    <name type="scientific">Anas platyrhynchos</name>
    <name type="common">Mallard</name>
    <name type="synonym">Anas boschas</name>
    <dbReference type="NCBI Taxonomy" id="8839"/>
    <lineage>
        <taxon>Eukaryota</taxon>
        <taxon>Metazoa</taxon>
        <taxon>Chordata</taxon>
        <taxon>Craniata</taxon>
        <taxon>Vertebrata</taxon>
        <taxon>Euteleostomi</taxon>
        <taxon>Archelosauria</taxon>
        <taxon>Archosauria</taxon>
        <taxon>Dinosauria</taxon>
        <taxon>Saurischia</taxon>
        <taxon>Theropoda</taxon>
        <taxon>Coelurosauria</taxon>
        <taxon>Aves</taxon>
        <taxon>Neognathae</taxon>
        <taxon>Galloanserae</taxon>
        <taxon>Anseriformes</taxon>
        <taxon>Anatidae</taxon>
        <taxon>Anatinae</taxon>
        <taxon>Anas</taxon>
    </lineage>
</organism>
<dbReference type="Proteomes" id="UP000296049">
    <property type="component" value="Unassembled WGS sequence"/>
</dbReference>
<evidence type="ECO:0000313" key="3">
    <source>
        <dbReference type="Proteomes" id="UP000296049"/>
    </source>
</evidence>
<dbReference type="EMBL" id="KB742873">
    <property type="protein sequence ID" value="EOB03348.1"/>
    <property type="molecule type" value="Genomic_DNA"/>
</dbReference>
<reference evidence="3" key="1">
    <citation type="journal article" date="2013" name="Nat. Genet.">
        <title>The duck genome and transcriptome provide insight into an avian influenza virus reservoir species.</title>
        <authorList>
            <person name="Huang Y."/>
            <person name="Li Y."/>
            <person name="Burt D.W."/>
            <person name="Chen H."/>
            <person name="Zhang Y."/>
            <person name="Qian W."/>
            <person name="Kim H."/>
            <person name="Gan S."/>
            <person name="Zhao Y."/>
            <person name="Li J."/>
            <person name="Yi K."/>
            <person name="Feng H."/>
            <person name="Zhu P."/>
            <person name="Li B."/>
            <person name="Liu Q."/>
            <person name="Fairley S."/>
            <person name="Magor K.E."/>
            <person name="Du Z."/>
            <person name="Hu X."/>
            <person name="Goodman L."/>
            <person name="Tafer H."/>
            <person name="Vignal A."/>
            <person name="Lee T."/>
            <person name="Kim K.W."/>
            <person name="Sheng Z."/>
            <person name="An Y."/>
            <person name="Searle S."/>
            <person name="Herrero J."/>
            <person name="Groenen M.A."/>
            <person name="Crooijmans R.P."/>
            <person name="Faraut T."/>
            <person name="Cai Q."/>
            <person name="Webster R.G."/>
            <person name="Aldridge J.R."/>
            <person name="Warren W.C."/>
            <person name="Bartschat S."/>
            <person name="Kehr S."/>
            <person name="Marz M."/>
            <person name="Stadler P.F."/>
            <person name="Smith J."/>
            <person name="Kraus R.H."/>
            <person name="Zhao Y."/>
            <person name="Ren L."/>
            <person name="Fei J."/>
            <person name="Morisson M."/>
            <person name="Kaiser P."/>
            <person name="Griffin D.K."/>
            <person name="Rao M."/>
            <person name="Pitel F."/>
            <person name="Wang J."/>
            <person name="Li N."/>
        </authorList>
    </citation>
    <scope>NUCLEOTIDE SEQUENCE [LARGE SCALE GENOMIC DNA]</scope>
</reference>
<keyword evidence="3" id="KW-1185">Reference proteome</keyword>
<proteinExistence type="predicted"/>
<protein>
    <submittedName>
        <fullName evidence="2">Uncharacterized protein</fullName>
    </submittedName>
</protein>
<gene>
    <name evidence="2" type="ORF">Anapl_00618</name>
</gene>
<dbReference type="AlphaFoldDB" id="R0LSJ0"/>
<accession>R0LSJ0</accession>
<feature type="region of interest" description="Disordered" evidence="1">
    <location>
        <begin position="78"/>
        <end position="102"/>
    </location>
</feature>
<evidence type="ECO:0000256" key="1">
    <source>
        <dbReference type="SAM" id="MobiDB-lite"/>
    </source>
</evidence>